<evidence type="ECO:0000313" key="5">
    <source>
        <dbReference type="Proteomes" id="UP000030002"/>
    </source>
</evidence>
<feature type="region of interest" description="Disordered" evidence="1">
    <location>
        <begin position="202"/>
        <end position="222"/>
    </location>
</feature>
<reference evidence="4 5" key="1">
    <citation type="submission" date="2013-08" db="EMBL/GenBank/DDBJ databases">
        <title>The genome sequence of Knoellia sinensis.</title>
        <authorList>
            <person name="Zhu W."/>
            <person name="Wang G."/>
        </authorList>
    </citation>
    <scope>NUCLEOTIDE SEQUENCE [LARGE SCALE GENOMIC DNA]</scope>
    <source>
        <strain evidence="4 5">KCTC 19936</strain>
    </source>
</reference>
<protein>
    <submittedName>
        <fullName evidence="4">Lipase</fullName>
    </submittedName>
</protein>
<dbReference type="InterPro" id="IPR013222">
    <property type="entry name" value="Glyco_hyd_98_carb-bd"/>
</dbReference>
<sequence length="709" mass="73996">MATLAVAALAATSIAVAPSAQAADPAPPTGNVFASDLEWVSATNGWGPVEKDKSNGEDRAGDGRNQYIEQWYTKGLGVHSDSVIRYHLGGNCEKFVSDVGLDYEVGNKGSVTFTVVADGLSVAQTPVLTGASKTSRILADIDGATYVDLVVGSAGDDIHQDHANWAGARFECSGDGVRAPQVVPTAPEAATFASDLEWESASNAKGPVERDRSNGQEAAGDGGALRIGGTTYTKGLGTFGKSRIRYYTGGKCNTFTAKVGIDDVTYYGTASFHLYADGLQVASTTRLTGGHAPQAFSANIEGAAYVDLVVQELDYGTDNDFADWADAKFWCGNDATGDAFYANPANLPTANGAVVRTEPSQFWTLFKASNANSTATRIMYKTTDGRGNDIPVTGQVVVPKTAWTGPGPRPLVAFAVGTQGVGDSCAPSKLTPKGLEYETIFMAGLLNRGYALVATDYEGLGTAGMHTYMNRETQGHAVLDSLRAAVTVAGLPANTPMAITGYSQGGGASAAAAELAPTYAPELKLVGAVAGGTPGDLRIVANNLDRTIYVGFLAYATLGLSAEYDMDLDALLNSRGKAFMDDVSTECVPETLFTHAWANTANFTLDGRSLPQTIDDPQWASIVEEQKIGVGRAPAVPTLLTHSRYDDVIPFEAGRGVGLRWCDQGAQVAFKSSVAPGHVGGAMTSATAAASFLEDRFAGKPFTSGCGTF</sequence>
<accession>A0A0A0JEW5</accession>
<gene>
    <name evidence="4" type="ORF">N802_12170</name>
</gene>
<dbReference type="AlphaFoldDB" id="A0A0A0JEW5"/>
<feature type="chain" id="PRO_5001964281" evidence="2">
    <location>
        <begin position="23"/>
        <end position="709"/>
    </location>
</feature>
<dbReference type="InterPro" id="IPR005152">
    <property type="entry name" value="Lipase_secreted"/>
</dbReference>
<name>A0A0A0JEW5_9MICO</name>
<dbReference type="Pfam" id="PF08305">
    <property type="entry name" value="NPCBM"/>
    <property type="match status" value="2"/>
</dbReference>
<dbReference type="STRING" id="1385520.N802_12170"/>
<dbReference type="SUPFAM" id="SSF53474">
    <property type="entry name" value="alpha/beta-Hydrolases"/>
    <property type="match status" value="1"/>
</dbReference>
<dbReference type="Gene3D" id="2.60.120.1060">
    <property type="entry name" value="NPCBM/NEW2 domain"/>
    <property type="match status" value="2"/>
</dbReference>
<dbReference type="Proteomes" id="UP000030002">
    <property type="component" value="Unassembled WGS sequence"/>
</dbReference>
<dbReference type="Gene3D" id="1.10.260.130">
    <property type="match status" value="1"/>
</dbReference>
<keyword evidence="2" id="KW-0732">Signal</keyword>
<feature type="signal peptide" evidence="2">
    <location>
        <begin position="1"/>
        <end position="22"/>
    </location>
</feature>
<evidence type="ECO:0000259" key="3">
    <source>
        <dbReference type="SMART" id="SM00776"/>
    </source>
</evidence>
<dbReference type="GO" id="GO:0004806">
    <property type="term" value="F:triacylglycerol lipase activity"/>
    <property type="evidence" value="ECO:0007669"/>
    <property type="project" value="InterPro"/>
</dbReference>
<dbReference type="InterPro" id="IPR029058">
    <property type="entry name" value="AB_hydrolase_fold"/>
</dbReference>
<dbReference type="eggNOG" id="COG0429">
    <property type="taxonomic scope" value="Bacteria"/>
</dbReference>
<dbReference type="GO" id="GO:0016042">
    <property type="term" value="P:lipid catabolic process"/>
    <property type="evidence" value="ECO:0007669"/>
    <property type="project" value="InterPro"/>
</dbReference>
<dbReference type="SMART" id="SM00776">
    <property type="entry name" value="NPCBM"/>
    <property type="match status" value="2"/>
</dbReference>
<feature type="domain" description="Glycosyl hydrolase family 98 putative carbohydrate-binding module" evidence="3">
    <location>
        <begin position="187"/>
        <end position="331"/>
    </location>
</feature>
<dbReference type="InterPro" id="IPR038637">
    <property type="entry name" value="NPCBM_sf"/>
</dbReference>
<evidence type="ECO:0000256" key="2">
    <source>
        <dbReference type="SAM" id="SignalP"/>
    </source>
</evidence>
<comment type="caution">
    <text evidence="4">The sequence shown here is derived from an EMBL/GenBank/DDBJ whole genome shotgun (WGS) entry which is preliminary data.</text>
</comment>
<dbReference type="Gene3D" id="3.40.50.1820">
    <property type="entry name" value="alpha/beta hydrolase"/>
    <property type="match status" value="1"/>
</dbReference>
<dbReference type="InterPro" id="IPR008979">
    <property type="entry name" value="Galactose-bd-like_sf"/>
</dbReference>
<evidence type="ECO:0000256" key="1">
    <source>
        <dbReference type="SAM" id="MobiDB-lite"/>
    </source>
</evidence>
<keyword evidence="5" id="KW-1185">Reference proteome</keyword>
<dbReference type="Pfam" id="PF03583">
    <property type="entry name" value="LIP"/>
    <property type="match status" value="1"/>
</dbReference>
<feature type="domain" description="Glycosyl hydrolase family 98 putative carbohydrate-binding module" evidence="3">
    <location>
        <begin position="28"/>
        <end position="172"/>
    </location>
</feature>
<proteinExistence type="predicted"/>
<dbReference type="PANTHER" id="PTHR34853:SF1">
    <property type="entry name" value="LIPASE 5"/>
    <property type="match status" value="1"/>
</dbReference>
<evidence type="ECO:0000313" key="4">
    <source>
        <dbReference type="EMBL" id="KGN34151.1"/>
    </source>
</evidence>
<dbReference type="EMBL" id="AVPJ01000002">
    <property type="protein sequence ID" value="KGN34151.1"/>
    <property type="molecule type" value="Genomic_DNA"/>
</dbReference>
<organism evidence="4 5">
    <name type="scientific">Knoellia sinensis KCTC 19936</name>
    <dbReference type="NCBI Taxonomy" id="1385520"/>
    <lineage>
        <taxon>Bacteria</taxon>
        <taxon>Bacillati</taxon>
        <taxon>Actinomycetota</taxon>
        <taxon>Actinomycetes</taxon>
        <taxon>Micrococcales</taxon>
        <taxon>Intrasporangiaceae</taxon>
        <taxon>Knoellia</taxon>
    </lineage>
</organism>
<dbReference type="PANTHER" id="PTHR34853">
    <property type="match status" value="1"/>
</dbReference>
<dbReference type="SUPFAM" id="SSF49785">
    <property type="entry name" value="Galactose-binding domain-like"/>
    <property type="match status" value="2"/>
</dbReference>